<evidence type="ECO:0000256" key="3">
    <source>
        <dbReference type="ARBA" id="ARBA00022692"/>
    </source>
</evidence>
<proteinExistence type="predicted"/>
<dbReference type="AlphaFoldDB" id="A0A444VNX5"/>
<evidence type="ECO:0000313" key="8">
    <source>
        <dbReference type="Proteomes" id="UP000290261"/>
    </source>
</evidence>
<feature type="transmembrane region" description="Helical" evidence="6">
    <location>
        <begin position="124"/>
        <end position="145"/>
    </location>
</feature>
<feature type="transmembrane region" description="Helical" evidence="6">
    <location>
        <begin position="308"/>
        <end position="332"/>
    </location>
</feature>
<dbReference type="Proteomes" id="UP000290261">
    <property type="component" value="Unassembled WGS sequence"/>
</dbReference>
<feature type="transmembrane region" description="Helical" evidence="6">
    <location>
        <begin position="85"/>
        <end position="109"/>
    </location>
</feature>
<evidence type="ECO:0000256" key="1">
    <source>
        <dbReference type="ARBA" id="ARBA00004651"/>
    </source>
</evidence>
<feature type="transmembrane region" description="Helical" evidence="6">
    <location>
        <begin position="230"/>
        <end position="253"/>
    </location>
</feature>
<comment type="caution">
    <text evidence="7">The sequence shown here is derived from an EMBL/GenBank/DDBJ whole genome shotgun (WGS) entry which is preliminary data.</text>
</comment>
<name>A0A444VNX5_9FLAO</name>
<evidence type="ECO:0000256" key="2">
    <source>
        <dbReference type="ARBA" id="ARBA00022475"/>
    </source>
</evidence>
<accession>A0A444VNX5</accession>
<organism evidence="7 8">
    <name type="scientific">Flagellimonas olearia</name>
    <dbReference type="NCBI Taxonomy" id="552546"/>
    <lineage>
        <taxon>Bacteria</taxon>
        <taxon>Pseudomonadati</taxon>
        <taxon>Bacteroidota</taxon>
        <taxon>Flavobacteriia</taxon>
        <taxon>Flavobacteriales</taxon>
        <taxon>Flavobacteriaceae</taxon>
        <taxon>Flagellimonas</taxon>
    </lineage>
</organism>
<evidence type="ECO:0000256" key="5">
    <source>
        <dbReference type="ARBA" id="ARBA00023136"/>
    </source>
</evidence>
<feature type="transmembrane region" description="Helical" evidence="6">
    <location>
        <begin position="344"/>
        <end position="365"/>
    </location>
</feature>
<feature type="transmembrane region" description="Helical" evidence="6">
    <location>
        <begin position="20"/>
        <end position="41"/>
    </location>
</feature>
<gene>
    <name evidence="7" type="ORF">DN53_10925</name>
</gene>
<reference evidence="7 8" key="1">
    <citation type="submission" date="2014-04" db="EMBL/GenBank/DDBJ databases">
        <title>Whole genome of Muricauda olearia.</title>
        <authorList>
            <person name="Zhang X.-H."/>
            <person name="Tang K."/>
        </authorList>
    </citation>
    <scope>NUCLEOTIDE SEQUENCE [LARGE SCALE GENOMIC DNA]</scope>
    <source>
        <strain evidence="7 8">Th120</strain>
    </source>
</reference>
<evidence type="ECO:0000256" key="4">
    <source>
        <dbReference type="ARBA" id="ARBA00022989"/>
    </source>
</evidence>
<keyword evidence="5 6" id="KW-0472">Membrane</keyword>
<dbReference type="PANTHER" id="PTHR30250">
    <property type="entry name" value="PST FAMILY PREDICTED COLANIC ACID TRANSPORTER"/>
    <property type="match status" value="1"/>
</dbReference>
<evidence type="ECO:0008006" key="9">
    <source>
        <dbReference type="Google" id="ProtNLM"/>
    </source>
</evidence>
<dbReference type="RefSeq" id="WP_129653906.1">
    <property type="nucleotide sequence ID" value="NZ_ML142908.1"/>
</dbReference>
<protein>
    <recommendedName>
        <fullName evidence="9">Oligosaccharide flippase family protein</fullName>
    </recommendedName>
</protein>
<dbReference type="EMBL" id="JJMP01000003">
    <property type="protein sequence ID" value="RYC52382.1"/>
    <property type="molecule type" value="Genomic_DNA"/>
</dbReference>
<evidence type="ECO:0000313" key="7">
    <source>
        <dbReference type="EMBL" id="RYC52382.1"/>
    </source>
</evidence>
<keyword evidence="3 6" id="KW-0812">Transmembrane</keyword>
<feature type="transmembrane region" description="Helical" evidence="6">
    <location>
        <begin position="53"/>
        <end position="73"/>
    </location>
</feature>
<feature type="transmembrane region" description="Helical" evidence="6">
    <location>
        <begin position="372"/>
        <end position="392"/>
    </location>
</feature>
<sequence length="426" mass="47866">MGKLKTFIEEIKSSEFFKNVFILSSGTALAQLIPVMIAPILSRIYSPEEFGRLALYLAIIQILGSLSTGRYELAILLPKEEKRGVQLTLISIFFTVVVSFISLIVVLVYNTELAVLLGDPKLDVWLYLVPVSVLMVGVFNALNYYNTRVKKFKNIARANIYKSSGGGVVQLVLGGLKLTSGGLILGQTLSHFFGNIRLSKTLLENKKTILDSKIPELKDLAKRYIDFPKFSMWGIFLNSLSANVINMFVSRVFSLSTVGFYSLAYRYLGLPSTLVGNAFSQVYMVEASESRRKKGNAKEEFLGVLKKLSVVSLLFLIIGVFFVEEVFVIVFGEEWRFSGKYARILIPLFAIRLVVTALSVTFSVFEKQRESLIWNIILVAASIFAMIISYLCNMEMTLFLYLYSGTLSVFYLVLLYRAYKISKGTN</sequence>
<dbReference type="PANTHER" id="PTHR30250:SF28">
    <property type="entry name" value="POLYSACCHARIDE BIOSYNTHESIS PROTEIN"/>
    <property type="match status" value="1"/>
</dbReference>
<dbReference type="GO" id="GO:0005886">
    <property type="term" value="C:plasma membrane"/>
    <property type="evidence" value="ECO:0007669"/>
    <property type="project" value="UniProtKB-SubCell"/>
</dbReference>
<evidence type="ECO:0000256" key="6">
    <source>
        <dbReference type="SAM" id="Phobius"/>
    </source>
</evidence>
<keyword evidence="2" id="KW-1003">Cell membrane</keyword>
<keyword evidence="4 6" id="KW-1133">Transmembrane helix</keyword>
<feature type="transmembrane region" description="Helical" evidence="6">
    <location>
        <begin position="398"/>
        <end position="419"/>
    </location>
</feature>
<keyword evidence="8" id="KW-1185">Reference proteome</keyword>
<comment type="subcellular location">
    <subcellularLocation>
        <location evidence="1">Cell membrane</location>
        <topology evidence="1">Multi-pass membrane protein</topology>
    </subcellularLocation>
</comment>
<dbReference type="InterPro" id="IPR050833">
    <property type="entry name" value="Poly_Biosynth_Transport"/>
</dbReference>
<dbReference type="Pfam" id="PF13440">
    <property type="entry name" value="Polysacc_synt_3"/>
    <property type="match status" value="1"/>
</dbReference>